<reference evidence="3 4" key="1">
    <citation type="submission" date="2020-08" db="EMBL/GenBank/DDBJ databases">
        <title>Sequencing the genomes of 1000 actinobacteria strains.</title>
        <authorList>
            <person name="Klenk H.-P."/>
        </authorList>
    </citation>
    <scope>NUCLEOTIDE SEQUENCE [LARGE SCALE GENOMIC DNA]</scope>
    <source>
        <strain evidence="3 4">DSM 45582</strain>
    </source>
</reference>
<organism evidence="3 4">
    <name type="scientific">Saccharopolyspora gloriosae</name>
    <dbReference type="NCBI Taxonomy" id="455344"/>
    <lineage>
        <taxon>Bacteria</taxon>
        <taxon>Bacillati</taxon>
        <taxon>Actinomycetota</taxon>
        <taxon>Actinomycetes</taxon>
        <taxon>Pseudonocardiales</taxon>
        <taxon>Pseudonocardiaceae</taxon>
        <taxon>Saccharopolyspora</taxon>
    </lineage>
</organism>
<accession>A0A840NMY0</accession>
<dbReference type="Gene3D" id="3.40.50.300">
    <property type="entry name" value="P-loop containing nucleotide triphosphate hydrolases"/>
    <property type="match status" value="1"/>
</dbReference>
<dbReference type="Gene3D" id="1.25.40.10">
    <property type="entry name" value="Tetratricopeptide repeat domain"/>
    <property type="match status" value="2"/>
</dbReference>
<dbReference type="Pfam" id="PF00931">
    <property type="entry name" value="NB-ARC"/>
    <property type="match status" value="1"/>
</dbReference>
<evidence type="ECO:0000313" key="4">
    <source>
        <dbReference type="Proteomes" id="UP000580474"/>
    </source>
</evidence>
<dbReference type="Pfam" id="PF13374">
    <property type="entry name" value="TPR_10"/>
    <property type="match status" value="4"/>
</dbReference>
<proteinExistence type="predicted"/>
<evidence type="ECO:0000259" key="1">
    <source>
        <dbReference type="Pfam" id="PF00931"/>
    </source>
</evidence>
<feature type="domain" description="NB-ARC" evidence="1">
    <location>
        <begin position="66"/>
        <end position="200"/>
    </location>
</feature>
<dbReference type="InterPro" id="IPR053137">
    <property type="entry name" value="NLR-like"/>
</dbReference>
<dbReference type="RefSeq" id="WP_184479996.1">
    <property type="nucleotide sequence ID" value="NZ_JACHIV010000001.1"/>
</dbReference>
<evidence type="ECO:0000313" key="3">
    <source>
        <dbReference type="EMBL" id="MBB5070452.1"/>
    </source>
</evidence>
<protein>
    <recommendedName>
        <fullName evidence="5">Tetratricopeptide repeat protein</fullName>
    </recommendedName>
</protein>
<dbReference type="InterPro" id="IPR027417">
    <property type="entry name" value="P-loop_NTPase"/>
</dbReference>
<evidence type="ECO:0000259" key="2">
    <source>
        <dbReference type="Pfam" id="PF25000"/>
    </source>
</evidence>
<dbReference type="PANTHER" id="PTHR46082">
    <property type="entry name" value="ATP/GTP-BINDING PROTEIN-RELATED"/>
    <property type="match status" value="1"/>
</dbReference>
<feature type="domain" description="DUF7779" evidence="2">
    <location>
        <begin position="296"/>
        <end position="380"/>
    </location>
</feature>
<dbReference type="SUPFAM" id="SSF52540">
    <property type="entry name" value="P-loop containing nucleoside triphosphate hydrolases"/>
    <property type="match status" value="1"/>
</dbReference>
<keyword evidence="4" id="KW-1185">Reference proteome</keyword>
<dbReference type="InterPro" id="IPR002182">
    <property type="entry name" value="NB-ARC"/>
</dbReference>
<dbReference type="Pfam" id="PF13424">
    <property type="entry name" value="TPR_12"/>
    <property type="match status" value="1"/>
</dbReference>
<dbReference type="AlphaFoldDB" id="A0A840NMY0"/>
<comment type="caution">
    <text evidence="3">The sequence shown here is derived from an EMBL/GenBank/DDBJ whole genome shotgun (WGS) entry which is preliminary data.</text>
</comment>
<gene>
    <name evidence="3" type="ORF">BJ969_003540</name>
</gene>
<evidence type="ECO:0008006" key="5">
    <source>
        <dbReference type="Google" id="ProtNLM"/>
    </source>
</evidence>
<sequence length="698" mass="75842">MNNSVSEGTVDSLLQAGQVRDVYLGGVRRVQWPQRVGVIPARVGSFQHRDLTALPDHTAGAGAAWVLSGMGGVGKTQAAADYAQRAWSTGVVELVVWVDASSRAAILATYAAAANQLGWHTGQQTDLAATRFLDGLAVLAKPWLVVLDDLESPGVVSGLWPPATLTGRVVATTRRREDALTGHLRTLISVGVFTPTESLRYLADRFGHESSRLAEAADLAVELGHLPLALSQATAYIVDEDLDCRGYRRLLADRRQKLVELVPEPDALPDDHRNPITGTWSLSVALADRQRPRGLAPRVLEVAALLDANGIPVELFTTRAVQNYLTHQLGREVTGHAIRSAWRVLHRLNLITDNPSESPHTIRIHGLVQRVAREELTESQFAGLARVAADALGQIWPEIERDRLYARLLRVNASALHNYAIEQLNIGRVHPILFRLGRSLHESGLLKAAIDHYRDLCITSARSLGRDHPDTLTARDNLASARSRAGDAASAAEDCARLLADRVRVFGPDHPDTLTTRHNLASSRGRAGDVAGAMEECERLLADRTRVLGSDHPDTLATRSGLAVWRGRAGDAAGAVTAFEELFADRLRILGPDHRATLASRGNLSSWRGKAGDVAGAVKECERLLADRTRVLGSDHPDTLITRSNLAWWHGVAGDVAGAAEESEHVLADRTRVLGTDHPDTDYARAMRDYWSSESSTD</sequence>
<dbReference type="SUPFAM" id="SSF48452">
    <property type="entry name" value="TPR-like"/>
    <property type="match status" value="2"/>
</dbReference>
<dbReference type="InterPro" id="IPR011990">
    <property type="entry name" value="TPR-like_helical_dom_sf"/>
</dbReference>
<dbReference type="PANTHER" id="PTHR46082:SF6">
    <property type="entry name" value="AAA+ ATPASE DOMAIN-CONTAINING PROTEIN-RELATED"/>
    <property type="match status" value="1"/>
</dbReference>
<dbReference type="InterPro" id="IPR056681">
    <property type="entry name" value="DUF7779"/>
</dbReference>
<dbReference type="Pfam" id="PF25000">
    <property type="entry name" value="DUF7779"/>
    <property type="match status" value="1"/>
</dbReference>
<name>A0A840NMY0_9PSEU</name>
<dbReference type="EMBL" id="JACHIV010000001">
    <property type="protein sequence ID" value="MBB5070452.1"/>
    <property type="molecule type" value="Genomic_DNA"/>
</dbReference>
<dbReference type="Proteomes" id="UP000580474">
    <property type="component" value="Unassembled WGS sequence"/>
</dbReference>